<dbReference type="AlphaFoldDB" id="A0A9X2W3R4"/>
<dbReference type="RefSeq" id="WP_271121373.1">
    <property type="nucleotide sequence ID" value="NZ_JALHAN010000053.1"/>
</dbReference>
<dbReference type="SUPFAM" id="SSF69635">
    <property type="entry name" value="Type III secretory system chaperone-like"/>
    <property type="match status" value="1"/>
</dbReference>
<evidence type="ECO:0000256" key="1">
    <source>
        <dbReference type="ARBA" id="ARBA00093771"/>
    </source>
</evidence>
<reference evidence="3" key="1">
    <citation type="submission" date="2022-03" db="EMBL/GenBank/DDBJ databases">
        <title>Proposal of a novel genus Dryocolo and two novel species.</title>
        <authorList>
            <person name="Maddock D.W."/>
            <person name="Brady C.L."/>
            <person name="Denman S."/>
            <person name="Arnold D."/>
        </authorList>
    </citation>
    <scope>NUCLEOTIDE SEQUENCE</scope>
    <source>
        <strain evidence="3">H6W4</strain>
    </source>
</reference>
<dbReference type="EMBL" id="JALHAP010000066">
    <property type="protein sequence ID" value="MCT4700500.1"/>
    <property type="molecule type" value="Genomic_DNA"/>
</dbReference>
<sequence>MTNEELLLLFGEYVGIRHLRFDISRSCQLQIGSDFLVMINEISEERLLLNAVVGKITPQGAEQSALTILSMNMLFAHVEGPYVTFDPHQNILMLSRPLETIGLDAMAMEESIRYLLQNVEHIRGALEEKEVALKIDIS</sequence>
<evidence type="ECO:0000313" key="3">
    <source>
        <dbReference type="EMBL" id="MCT4700500.1"/>
    </source>
</evidence>
<accession>A0A9X2W3R4</accession>
<evidence type="ECO:0000313" key="4">
    <source>
        <dbReference type="Proteomes" id="UP001150641"/>
    </source>
</evidence>
<proteinExistence type="inferred from homology"/>
<name>A0A9X2W3R4_9ENTR</name>
<dbReference type="InterPro" id="IPR010261">
    <property type="entry name" value="Tir_chaperone"/>
</dbReference>
<organism evidence="3 4">
    <name type="scientific">Dryocola boscaweniae</name>
    <dbReference type="NCBI Taxonomy" id="2925397"/>
    <lineage>
        <taxon>Bacteria</taxon>
        <taxon>Pseudomonadati</taxon>
        <taxon>Pseudomonadota</taxon>
        <taxon>Gammaproteobacteria</taxon>
        <taxon>Enterobacterales</taxon>
        <taxon>Enterobacteriaceae</taxon>
        <taxon>Dryocola</taxon>
    </lineage>
</organism>
<dbReference type="GO" id="GO:0030254">
    <property type="term" value="P:protein secretion by the type III secretion system"/>
    <property type="evidence" value="ECO:0007669"/>
    <property type="project" value="InterPro"/>
</dbReference>
<gene>
    <name evidence="3" type="ORF">MUA00_01525</name>
</gene>
<dbReference type="Gene3D" id="3.30.1460.10">
    <property type="match status" value="1"/>
</dbReference>
<dbReference type="Pfam" id="PF05932">
    <property type="entry name" value="CesT"/>
    <property type="match status" value="1"/>
</dbReference>
<protein>
    <recommendedName>
        <fullName evidence="2">Tir chaperone</fullName>
    </recommendedName>
</protein>
<keyword evidence="4" id="KW-1185">Reference proteome</keyword>
<comment type="caution">
    <text evidence="3">The sequence shown here is derived from an EMBL/GenBank/DDBJ whole genome shotgun (WGS) entry which is preliminary data.</text>
</comment>
<evidence type="ECO:0000256" key="2">
    <source>
        <dbReference type="ARBA" id="ARBA00093795"/>
    </source>
</evidence>
<dbReference type="Proteomes" id="UP001150641">
    <property type="component" value="Unassembled WGS sequence"/>
</dbReference>
<comment type="similarity">
    <text evidence="1">Belongs to the CesT/SycH chaperone family.</text>
</comment>